<dbReference type="InterPro" id="IPR001245">
    <property type="entry name" value="Ser-Thr/Tyr_kinase_cat_dom"/>
</dbReference>
<evidence type="ECO:0000256" key="4">
    <source>
        <dbReference type="ARBA" id="ARBA00009605"/>
    </source>
</evidence>
<dbReference type="InterPro" id="IPR017441">
    <property type="entry name" value="Protein_kinase_ATP_BS"/>
</dbReference>
<sequence>MFHNSANLSDNSKRTDDKPLSCLCNDHNNCLFSSTSQFLQSGLNSTLQRLGHCVTTTRGRCYTVKYVNLPPFSGSYSAVRRRRRIQFFDVDRNNYSALSNPKSGNKMVSLNDQPSISSTDYSNVDRFIRVRYGCLSSYPEATLSCNGHFVNHSIPRAIACCNSSDFCNAKLVPEFFHHPTDLDAYKVAVKNQRLLDKNLARENRPRINSKLNIGPNLLRAEKVIYDAPHNNDQLKYLAFKPTSFYNMMFIVAFSFVAFVLLSTMIGVYLYYKRRLRKDQLKAYESVLWYPSPHYHQRKSRKNIPVLVTNSLISDIKLKSKNSTDALKYPTGTSGSTSQTTSTNLTRAVESPGDTTMTHNSKSDCSHLLQWTIGRQVTLQEFLGRGRFSDVWTGTWRGEPVVAKIFHPQNRLAQCIWRRTASAHRCLLLRHRTVQSIMAADWVYYPQETHQTVLNALSVQSRLSSPVPCAMLVGELHQWGTLKDLMEQYRWRSYCVKTENANALSTNDVRRVHTLSCNHDTQSSPILTSTDDGLMFKITMRMAMSITQGLCFLHSELAGTRGKVALAHRDLKPSNIYVRSDWTCCIGDIGLAVCATPCPLPLPLYELHNLYNQYLAQVNSASLVTNDRPLSPCRQSPMLTQTECGPRLGSSSVGFCSIGQIGSQQRAHATDKLTVDRAELLDWWPVGGMQIGSPRYMSPELLEQSVGPFCFETLQKADIYALGLVLWELISWAVPQIPESDRNCLDGDEYRIRHSARSSTDSMCVSNSSSVSDCELHTKGPHCRAYQLEWEMWGSQLDCKNVSSANEVMDHGCEGTLPSCDSEPWVPLLMKKTAKSKSPCTTRPATCSKYSGEPDVRTMHYLVCVLGVRPKLPVPSRRCLSSHGQLYPRSHLLTPLYDSSVTHAYSGNVPTVIHDSNCVGQVHSADTEIPDKPTPLESSSSGASSLKEVHTGYAGTQGTETTSGSIISTLLSRTLISQFAALLSECWSPNPESRLTALRIRKTLERISDDLDACLRETHIQSEFSSARKTDFLSHSPASPASAVPQQMHSGSSTIKPTN</sequence>
<keyword evidence="12" id="KW-0418">Kinase</keyword>
<comment type="cofactor">
    <cofactor evidence="2">
        <name>Mg(2+)</name>
        <dbReference type="ChEBI" id="CHEBI:18420"/>
    </cofactor>
</comment>
<evidence type="ECO:0000256" key="10">
    <source>
        <dbReference type="ARBA" id="ARBA00022729"/>
    </source>
</evidence>
<gene>
    <name evidence="22" type="ORF">DEA37_0001683</name>
</gene>
<dbReference type="InterPro" id="IPR011009">
    <property type="entry name" value="Kinase-like_dom_sf"/>
</dbReference>
<feature type="binding site" evidence="18">
    <location>
        <position position="403"/>
    </location>
    <ligand>
        <name>ATP</name>
        <dbReference type="ChEBI" id="CHEBI:30616"/>
    </ligand>
</feature>
<dbReference type="EMBL" id="QNGE01002901">
    <property type="protein sequence ID" value="KAA3674811.1"/>
    <property type="molecule type" value="Genomic_DNA"/>
</dbReference>
<dbReference type="InterPro" id="IPR000333">
    <property type="entry name" value="TGFB_receptor"/>
</dbReference>
<dbReference type="PROSITE" id="PS50011">
    <property type="entry name" value="PROTEIN_KINASE_DOM"/>
    <property type="match status" value="1"/>
</dbReference>
<feature type="compositionally biased region" description="Low complexity" evidence="19">
    <location>
        <begin position="330"/>
        <end position="342"/>
    </location>
</feature>
<dbReference type="GO" id="GO:0005886">
    <property type="term" value="C:plasma membrane"/>
    <property type="evidence" value="ECO:0007669"/>
    <property type="project" value="TreeGrafter"/>
</dbReference>
<evidence type="ECO:0000256" key="9">
    <source>
        <dbReference type="ARBA" id="ARBA00022723"/>
    </source>
</evidence>
<keyword evidence="23" id="KW-1185">Reference proteome</keyword>
<keyword evidence="14" id="KW-0460">Magnesium</keyword>
<dbReference type="GO" id="GO:0005524">
    <property type="term" value="F:ATP binding"/>
    <property type="evidence" value="ECO:0007669"/>
    <property type="project" value="UniProtKB-UniRule"/>
</dbReference>
<feature type="region of interest" description="Disordered" evidence="19">
    <location>
        <begin position="924"/>
        <end position="957"/>
    </location>
</feature>
<comment type="caution">
    <text evidence="22">The sequence shown here is derived from an EMBL/GenBank/DDBJ whole genome shotgun (WGS) entry which is preliminary data.</text>
</comment>
<dbReference type="AlphaFoldDB" id="A0A5J4NHI2"/>
<evidence type="ECO:0000256" key="6">
    <source>
        <dbReference type="ARBA" id="ARBA00022527"/>
    </source>
</evidence>
<evidence type="ECO:0000256" key="2">
    <source>
        <dbReference type="ARBA" id="ARBA00001946"/>
    </source>
</evidence>
<dbReference type="PROSITE" id="PS00107">
    <property type="entry name" value="PROTEIN_KINASE_ATP"/>
    <property type="match status" value="1"/>
</dbReference>
<dbReference type="EC" id="2.7.11.30" evidence="5"/>
<evidence type="ECO:0000256" key="5">
    <source>
        <dbReference type="ARBA" id="ARBA00012401"/>
    </source>
</evidence>
<evidence type="ECO:0000259" key="21">
    <source>
        <dbReference type="PROSITE" id="PS50011"/>
    </source>
</evidence>
<keyword evidence="9" id="KW-0479">Metal-binding</keyword>
<keyword evidence="8 20" id="KW-0812">Transmembrane</keyword>
<dbReference type="PANTHER" id="PTHR23255">
    <property type="entry name" value="TRANSFORMING GROWTH FACTOR-BETA RECEPTOR TYPE I AND II"/>
    <property type="match status" value="1"/>
</dbReference>
<comment type="similarity">
    <text evidence="4">Belongs to the protein kinase superfamily. TKL Ser/Thr protein kinase family. TGFB receptor subfamily.</text>
</comment>
<keyword evidence="6" id="KW-0723">Serine/threonine-protein kinase</keyword>
<evidence type="ECO:0000256" key="19">
    <source>
        <dbReference type="SAM" id="MobiDB-lite"/>
    </source>
</evidence>
<evidence type="ECO:0000256" key="1">
    <source>
        <dbReference type="ARBA" id="ARBA00001936"/>
    </source>
</evidence>
<evidence type="ECO:0000256" key="18">
    <source>
        <dbReference type="PROSITE-ProRule" id="PRU10141"/>
    </source>
</evidence>
<dbReference type="InterPro" id="IPR000719">
    <property type="entry name" value="Prot_kinase_dom"/>
</dbReference>
<dbReference type="SMART" id="SM00220">
    <property type="entry name" value="S_TKc"/>
    <property type="match status" value="1"/>
</dbReference>
<name>A0A5J4NHI2_9TREM</name>
<evidence type="ECO:0000256" key="20">
    <source>
        <dbReference type="SAM" id="Phobius"/>
    </source>
</evidence>
<dbReference type="InterPro" id="IPR008271">
    <property type="entry name" value="Ser/Thr_kinase_AS"/>
</dbReference>
<feature type="transmembrane region" description="Helical" evidence="20">
    <location>
        <begin position="244"/>
        <end position="271"/>
    </location>
</feature>
<dbReference type="PROSITE" id="PS00108">
    <property type="entry name" value="PROTEIN_KINASE_ST"/>
    <property type="match status" value="1"/>
</dbReference>
<feature type="compositionally biased region" description="Low complexity" evidence="19">
    <location>
        <begin position="1035"/>
        <end position="1044"/>
    </location>
</feature>
<keyword evidence="13 18" id="KW-0067">ATP-binding</keyword>
<evidence type="ECO:0000256" key="11">
    <source>
        <dbReference type="ARBA" id="ARBA00022741"/>
    </source>
</evidence>
<dbReference type="Proteomes" id="UP000324629">
    <property type="component" value="Unassembled WGS sequence"/>
</dbReference>
<reference evidence="22 23" key="1">
    <citation type="journal article" date="2019" name="Gigascience">
        <title>Whole-genome sequence of the oriental lung fluke Paragonimus westermani.</title>
        <authorList>
            <person name="Oey H."/>
            <person name="Zakrzewski M."/>
            <person name="Narain K."/>
            <person name="Devi K.R."/>
            <person name="Agatsuma T."/>
            <person name="Nawaratna S."/>
            <person name="Gobert G.N."/>
            <person name="Jones M.K."/>
            <person name="Ragan M.A."/>
            <person name="McManus D.P."/>
            <person name="Krause L."/>
        </authorList>
    </citation>
    <scope>NUCLEOTIDE SEQUENCE [LARGE SCALE GENOMIC DNA]</scope>
    <source>
        <strain evidence="22 23">IND2009</strain>
    </source>
</reference>
<dbReference type="Pfam" id="PF07714">
    <property type="entry name" value="PK_Tyr_Ser-Thr"/>
    <property type="match status" value="1"/>
</dbReference>
<evidence type="ECO:0000256" key="14">
    <source>
        <dbReference type="ARBA" id="ARBA00022842"/>
    </source>
</evidence>
<evidence type="ECO:0000256" key="13">
    <source>
        <dbReference type="ARBA" id="ARBA00022840"/>
    </source>
</evidence>
<evidence type="ECO:0000313" key="23">
    <source>
        <dbReference type="Proteomes" id="UP000324629"/>
    </source>
</evidence>
<evidence type="ECO:0000256" key="3">
    <source>
        <dbReference type="ARBA" id="ARBA00004479"/>
    </source>
</evidence>
<dbReference type="PANTHER" id="PTHR23255:SF72">
    <property type="entry name" value="RECEPTOR PROTEIN SERINE_THREONINE KINASE"/>
    <property type="match status" value="1"/>
</dbReference>
<feature type="region of interest" description="Disordered" evidence="19">
    <location>
        <begin position="1025"/>
        <end position="1058"/>
    </location>
</feature>
<keyword evidence="11 18" id="KW-0547">Nucleotide-binding</keyword>
<evidence type="ECO:0000256" key="16">
    <source>
        <dbReference type="ARBA" id="ARBA00023136"/>
    </source>
</evidence>
<dbReference type="GO" id="GO:0004675">
    <property type="term" value="F:transmembrane receptor protein serine/threonine kinase activity"/>
    <property type="evidence" value="ECO:0007669"/>
    <property type="project" value="UniProtKB-EC"/>
</dbReference>
<feature type="domain" description="Protein kinase" evidence="21">
    <location>
        <begin position="376"/>
        <end position="1006"/>
    </location>
</feature>
<dbReference type="InterPro" id="IPR045860">
    <property type="entry name" value="Snake_toxin-like_sf"/>
</dbReference>
<keyword evidence="15 20" id="KW-1133">Transmembrane helix</keyword>
<evidence type="ECO:0000313" key="22">
    <source>
        <dbReference type="EMBL" id="KAA3674811.1"/>
    </source>
</evidence>
<dbReference type="Gene3D" id="2.10.60.10">
    <property type="entry name" value="CD59"/>
    <property type="match status" value="1"/>
</dbReference>
<evidence type="ECO:0000256" key="12">
    <source>
        <dbReference type="ARBA" id="ARBA00022777"/>
    </source>
</evidence>
<dbReference type="GO" id="GO:0071363">
    <property type="term" value="P:cellular response to growth factor stimulus"/>
    <property type="evidence" value="ECO:0007669"/>
    <property type="project" value="TreeGrafter"/>
</dbReference>
<comment type="subcellular location">
    <subcellularLocation>
        <location evidence="3">Membrane</location>
        <topology evidence="3">Single-pass type I membrane protein</topology>
    </subcellularLocation>
</comment>
<dbReference type="Gene3D" id="3.30.200.20">
    <property type="entry name" value="Phosphorylase Kinase, domain 1"/>
    <property type="match status" value="1"/>
</dbReference>
<keyword evidence="10" id="KW-0732">Signal</keyword>
<dbReference type="GO" id="GO:0043235">
    <property type="term" value="C:receptor complex"/>
    <property type="evidence" value="ECO:0007669"/>
    <property type="project" value="TreeGrafter"/>
</dbReference>
<accession>A0A5J4NHI2</accession>
<feature type="compositionally biased region" description="Polar residues" evidence="19">
    <location>
        <begin position="1046"/>
        <end position="1058"/>
    </location>
</feature>
<evidence type="ECO:0000256" key="7">
    <source>
        <dbReference type="ARBA" id="ARBA00022679"/>
    </source>
</evidence>
<dbReference type="Gene3D" id="1.10.510.10">
    <property type="entry name" value="Transferase(Phosphotransferase) domain 1"/>
    <property type="match status" value="1"/>
</dbReference>
<evidence type="ECO:0000256" key="17">
    <source>
        <dbReference type="ARBA" id="ARBA00023170"/>
    </source>
</evidence>
<evidence type="ECO:0000256" key="15">
    <source>
        <dbReference type="ARBA" id="ARBA00022989"/>
    </source>
</evidence>
<keyword evidence="7" id="KW-0808">Transferase</keyword>
<keyword evidence="17" id="KW-0675">Receptor</keyword>
<proteinExistence type="inferred from homology"/>
<evidence type="ECO:0000256" key="8">
    <source>
        <dbReference type="ARBA" id="ARBA00022692"/>
    </source>
</evidence>
<protein>
    <recommendedName>
        <fullName evidence="5">receptor protein serine/threonine kinase</fullName>
        <ecNumber evidence="5">2.7.11.30</ecNumber>
    </recommendedName>
</protein>
<organism evidence="22 23">
    <name type="scientific">Paragonimus westermani</name>
    <dbReference type="NCBI Taxonomy" id="34504"/>
    <lineage>
        <taxon>Eukaryota</taxon>
        <taxon>Metazoa</taxon>
        <taxon>Spiralia</taxon>
        <taxon>Lophotrochozoa</taxon>
        <taxon>Platyhelminthes</taxon>
        <taxon>Trematoda</taxon>
        <taxon>Digenea</taxon>
        <taxon>Plagiorchiida</taxon>
        <taxon>Troglotremata</taxon>
        <taxon>Troglotrematidae</taxon>
        <taxon>Paragonimus</taxon>
    </lineage>
</organism>
<comment type="cofactor">
    <cofactor evidence="1">
        <name>Mn(2+)</name>
        <dbReference type="ChEBI" id="CHEBI:29035"/>
    </cofactor>
</comment>
<keyword evidence="16 20" id="KW-0472">Membrane</keyword>
<dbReference type="SUPFAM" id="SSF56112">
    <property type="entry name" value="Protein kinase-like (PK-like)"/>
    <property type="match status" value="1"/>
</dbReference>
<feature type="region of interest" description="Disordered" evidence="19">
    <location>
        <begin position="326"/>
        <end position="359"/>
    </location>
</feature>